<evidence type="ECO:0000313" key="3">
    <source>
        <dbReference type="Proteomes" id="UP001597085"/>
    </source>
</evidence>
<name>A0ABD6CN60_9EURY</name>
<protein>
    <recommendedName>
        <fullName evidence="1">DUF7129 domain-containing protein</fullName>
    </recommendedName>
</protein>
<dbReference type="Pfam" id="PF23455">
    <property type="entry name" value="DUF7129"/>
    <property type="match status" value="1"/>
</dbReference>
<dbReference type="AlphaFoldDB" id="A0ABD6CN60"/>
<comment type="caution">
    <text evidence="2">The sequence shown here is derived from an EMBL/GenBank/DDBJ whole genome shotgun (WGS) entry which is preliminary data.</text>
</comment>
<reference evidence="2 3" key="1">
    <citation type="journal article" date="2019" name="Int. J. Syst. Evol. Microbiol.">
        <title>The Global Catalogue of Microorganisms (GCM) 10K type strain sequencing project: providing services to taxonomists for standard genome sequencing and annotation.</title>
        <authorList>
            <consortium name="The Broad Institute Genomics Platform"/>
            <consortium name="The Broad Institute Genome Sequencing Center for Infectious Disease"/>
            <person name="Wu L."/>
            <person name="Ma J."/>
        </authorList>
    </citation>
    <scope>NUCLEOTIDE SEQUENCE [LARGE SCALE GENOMIC DNA]</scope>
    <source>
        <strain evidence="2 3">CGMCC 1.12121</strain>
    </source>
</reference>
<gene>
    <name evidence="2" type="ORF">ACFSBX_07740</name>
</gene>
<proteinExistence type="predicted"/>
<sequence length="49" mass="5394">MVIYNGDVDPYHPERSRYECRACGTRTDSGGVCEACGSESLINISVPRE</sequence>
<dbReference type="RefSeq" id="WP_256420382.1">
    <property type="nucleotide sequence ID" value="NZ_JANHDI010000002.1"/>
</dbReference>
<evidence type="ECO:0000313" key="2">
    <source>
        <dbReference type="EMBL" id="MFD1598849.1"/>
    </source>
</evidence>
<feature type="domain" description="DUF7129" evidence="1">
    <location>
        <begin position="8"/>
        <end position="49"/>
    </location>
</feature>
<evidence type="ECO:0000259" key="1">
    <source>
        <dbReference type="Pfam" id="PF23455"/>
    </source>
</evidence>
<organism evidence="2 3">
    <name type="scientific">Halobellus rarus</name>
    <dbReference type="NCBI Taxonomy" id="1126237"/>
    <lineage>
        <taxon>Archaea</taxon>
        <taxon>Methanobacteriati</taxon>
        <taxon>Methanobacteriota</taxon>
        <taxon>Stenosarchaea group</taxon>
        <taxon>Halobacteria</taxon>
        <taxon>Halobacteriales</taxon>
        <taxon>Haloferacaceae</taxon>
        <taxon>Halobellus</taxon>
    </lineage>
</organism>
<dbReference type="InterPro" id="IPR055553">
    <property type="entry name" value="DUF7129"/>
</dbReference>
<keyword evidence="3" id="KW-1185">Reference proteome</keyword>
<accession>A0ABD6CN60</accession>
<dbReference type="Proteomes" id="UP001597085">
    <property type="component" value="Unassembled WGS sequence"/>
</dbReference>
<dbReference type="EMBL" id="JBHUDK010000006">
    <property type="protein sequence ID" value="MFD1598849.1"/>
    <property type="molecule type" value="Genomic_DNA"/>
</dbReference>